<proteinExistence type="predicted"/>
<gene>
    <name evidence="1" type="primary">bioA_2</name>
    <name evidence="1" type="ORF">ERS007703_05244</name>
</gene>
<reference evidence="2" key="1">
    <citation type="submission" date="2015-03" db="EMBL/GenBank/DDBJ databases">
        <authorList>
            <consortium name="Pathogen Informatics"/>
        </authorList>
    </citation>
    <scope>NUCLEOTIDE SEQUENCE [LARGE SCALE GENOMIC DNA]</scope>
    <source>
        <strain evidence="2">K00500041</strain>
    </source>
</reference>
<name>A0A0U0TEP0_MYCTX</name>
<dbReference type="EC" id="2.6.1.62" evidence="1"/>
<dbReference type="GO" id="GO:0004015">
    <property type="term" value="F:adenosylmethionine-8-amino-7-oxononanoate transaminase activity"/>
    <property type="evidence" value="ECO:0007669"/>
    <property type="project" value="UniProtKB-EC"/>
</dbReference>
<dbReference type="EMBL" id="CSAE01001261">
    <property type="protein sequence ID" value="COX44818.1"/>
    <property type="molecule type" value="Genomic_DNA"/>
</dbReference>
<evidence type="ECO:0000313" key="2">
    <source>
        <dbReference type="Proteomes" id="UP000038802"/>
    </source>
</evidence>
<sequence>MSICDPHGGMHSLWTDVLAAQVFACGTSAAVTRCC</sequence>
<dbReference type="AlphaFoldDB" id="A0A0U0TEP0"/>
<dbReference type="Proteomes" id="UP000038802">
    <property type="component" value="Unassembled WGS sequence"/>
</dbReference>
<keyword evidence="1" id="KW-0032">Aminotransferase</keyword>
<protein>
    <submittedName>
        <fullName evidence="1">Adenosylmethionine-8-amino-7-oxononanoate aminotransferase bioA</fullName>
        <ecNumber evidence="1">2.6.1.62</ecNumber>
    </submittedName>
</protein>
<evidence type="ECO:0000313" key="1">
    <source>
        <dbReference type="EMBL" id="COX44818.1"/>
    </source>
</evidence>
<accession>A0A0U0TEP0</accession>
<organism evidence="1 2">
    <name type="scientific">Mycobacterium tuberculosis</name>
    <dbReference type="NCBI Taxonomy" id="1773"/>
    <lineage>
        <taxon>Bacteria</taxon>
        <taxon>Bacillati</taxon>
        <taxon>Actinomycetota</taxon>
        <taxon>Actinomycetes</taxon>
        <taxon>Mycobacteriales</taxon>
        <taxon>Mycobacteriaceae</taxon>
        <taxon>Mycobacterium</taxon>
        <taxon>Mycobacterium tuberculosis complex</taxon>
    </lineage>
</organism>
<keyword evidence="1" id="KW-0808">Transferase</keyword>